<sequence length="178" mass="20077">MKKGFTLIEIVIFIVVFSFGVMGIMYVFYNTFGKVFDPTIRLKGVQVAQSVMEEIYGKAWDNDTYYSDSGSIPLSIANIGREEGSDNISAFDDVDDFVKCASGYNCPCSTTEYRSEDFGLTPNYRVFIKVSFAGIDSNNNIYEICDNATDFKLITVMVKYGSNYNNESYMIKTLKGNY</sequence>
<dbReference type="InterPro" id="IPR012902">
    <property type="entry name" value="N_methyl_site"/>
</dbReference>
<keyword evidence="1" id="KW-0472">Membrane</keyword>
<accession>A0A2J6WH14</accession>
<evidence type="ECO:0000256" key="1">
    <source>
        <dbReference type="SAM" id="Phobius"/>
    </source>
</evidence>
<dbReference type="PROSITE" id="PS00409">
    <property type="entry name" value="PROKAR_NTER_METHYL"/>
    <property type="match status" value="1"/>
</dbReference>
<dbReference type="AlphaFoldDB" id="A0A2J6WH14"/>
<name>A0A2J6WH14_9BACT</name>
<gene>
    <name evidence="2" type="ORF">C0187_06645</name>
</gene>
<organism evidence="2 3">
    <name type="scientific">Calditerrivibrio nitroreducens</name>
    <dbReference type="NCBI Taxonomy" id="477976"/>
    <lineage>
        <taxon>Bacteria</taxon>
        <taxon>Pseudomonadati</taxon>
        <taxon>Deferribacterota</taxon>
        <taxon>Deferribacteres</taxon>
        <taxon>Deferribacterales</taxon>
        <taxon>Calditerrivibrionaceae</taxon>
    </lineage>
</organism>
<dbReference type="Proteomes" id="UP000242881">
    <property type="component" value="Unassembled WGS sequence"/>
</dbReference>
<evidence type="ECO:0000313" key="2">
    <source>
        <dbReference type="EMBL" id="PMP69655.1"/>
    </source>
</evidence>
<feature type="transmembrane region" description="Helical" evidence="1">
    <location>
        <begin position="7"/>
        <end position="29"/>
    </location>
</feature>
<dbReference type="EMBL" id="PNIN01000066">
    <property type="protein sequence ID" value="PMP69655.1"/>
    <property type="molecule type" value="Genomic_DNA"/>
</dbReference>
<evidence type="ECO:0000313" key="3">
    <source>
        <dbReference type="Proteomes" id="UP000242881"/>
    </source>
</evidence>
<protein>
    <submittedName>
        <fullName evidence="2">Uncharacterized protein</fullName>
    </submittedName>
</protein>
<comment type="caution">
    <text evidence="2">The sequence shown here is derived from an EMBL/GenBank/DDBJ whole genome shotgun (WGS) entry which is preliminary data.</text>
</comment>
<reference evidence="2 3" key="1">
    <citation type="submission" date="2018-01" db="EMBL/GenBank/DDBJ databases">
        <title>Metagenomic assembled genomes from two thermal pools in the Uzon Caldera, Kamchatka, Russia.</title>
        <authorList>
            <person name="Wilkins L."/>
            <person name="Ettinger C."/>
        </authorList>
    </citation>
    <scope>NUCLEOTIDE SEQUENCE [LARGE SCALE GENOMIC DNA]</scope>
    <source>
        <strain evidence="2">ZAV-05</strain>
    </source>
</reference>
<keyword evidence="1" id="KW-0812">Transmembrane</keyword>
<keyword evidence="1" id="KW-1133">Transmembrane helix</keyword>
<proteinExistence type="predicted"/>